<keyword evidence="1" id="KW-0175">Coiled coil</keyword>
<reference evidence="2" key="1">
    <citation type="submission" date="2016-06" db="EMBL/GenBank/DDBJ databases">
        <title>Draft Genome sequence of the fungus Inonotus baumii.</title>
        <authorList>
            <person name="Zhu H."/>
            <person name="Lin W."/>
        </authorList>
    </citation>
    <scope>NUCLEOTIDE SEQUENCE</scope>
    <source>
        <strain evidence="2">821</strain>
    </source>
</reference>
<name>A0A9Q5I2M1_SANBA</name>
<dbReference type="EMBL" id="LNZH02000125">
    <property type="protein sequence ID" value="OCB90567.1"/>
    <property type="molecule type" value="Genomic_DNA"/>
</dbReference>
<keyword evidence="3" id="KW-1185">Reference proteome</keyword>
<evidence type="ECO:0000313" key="2">
    <source>
        <dbReference type="EMBL" id="OCB90567.1"/>
    </source>
</evidence>
<protein>
    <recommendedName>
        <fullName evidence="4">F-box domain-containing protein</fullName>
    </recommendedName>
</protein>
<comment type="caution">
    <text evidence="2">The sequence shown here is derived from an EMBL/GenBank/DDBJ whole genome shotgun (WGS) entry which is preliminary data.</text>
</comment>
<feature type="coiled-coil region" evidence="1">
    <location>
        <begin position="516"/>
        <end position="543"/>
    </location>
</feature>
<dbReference type="InterPro" id="IPR032675">
    <property type="entry name" value="LRR_dom_sf"/>
</dbReference>
<dbReference type="SUPFAM" id="SSF52047">
    <property type="entry name" value="RNI-like"/>
    <property type="match status" value="1"/>
</dbReference>
<gene>
    <name evidence="2" type="ORF">A7U60_g2184</name>
</gene>
<proteinExistence type="predicted"/>
<dbReference type="Gene3D" id="3.80.10.10">
    <property type="entry name" value="Ribonuclease Inhibitor"/>
    <property type="match status" value="1"/>
</dbReference>
<evidence type="ECO:0008006" key="4">
    <source>
        <dbReference type="Google" id="ProtNLM"/>
    </source>
</evidence>
<sequence length="564" mass="64495">MRLTRVRLEQGNDFLRCALVCKGWSEVALDVLWGKLDNPLPLLRLLAPWNRSSRALEYERPIRADDWKVFDRYASHVRTLQLDYLSSWRVHDEVYSEVAQKRPHLTLLPNLKSLRIIPETRWNLVHSLLFFGRNVRDLEFRWLPKLTALTPEYISDFFGECAARMPKLRKLALYGFEIDYIAQLQTDVVKLLPAILDLETFSCSLYFATSATFVALSQLPSLRAITFDYPTKCGIGKSVDIIDFCPTLMNDSFPALVDLSFSATFEDASRFLEMDFAPKLKKLFIHSPTLESASQLRLLLSRLSESRKGLVQLCLSSVSPVSGDSSKDEGNREIDRVTYETLVPLTDFPTLVDFQISYHRPFQLNDSELEMLIESWHDLKVFHFGSDPFLQEKPMLTPAILPTIAKCCPKLQELSLYIDTHVDDPYLPITDPVYPSRFPSLRRIEFGTSPLAEKDTAGFCLYLSDLLPGTCNVETLCGVSWLLEDEMVHAGFGIEPEVVPRWKQVSSALRMLITAREQERLRTRDLEKEAKDLSMRVAMLEEQRRLGLSAIAERKGSASVCVHQ</sequence>
<evidence type="ECO:0000313" key="3">
    <source>
        <dbReference type="Proteomes" id="UP000757232"/>
    </source>
</evidence>
<dbReference type="OrthoDB" id="2447803at2759"/>
<organism evidence="2 3">
    <name type="scientific">Sanghuangporus baumii</name>
    <name type="common">Phellinus baumii</name>
    <dbReference type="NCBI Taxonomy" id="108892"/>
    <lineage>
        <taxon>Eukaryota</taxon>
        <taxon>Fungi</taxon>
        <taxon>Dikarya</taxon>
        <taxon>Basidiomycota</taxon>
        <taxon>Agaricomycotina</taxon>
        <taxon>Agaricomycetes</taxon>
        <taxon>Hymenochaetales</taxon>
        <taxon>Hymenochaetaceae</taxon>
        <taxon>Sanghuangporus</taxon>
    </lineage>
</organism>
<evidence type="ECO:0000256" key="1">
    <source>
        <dbReference type="SAM" id="Coils"/>
    </source>
</evidence>
<dbReference type="Proteomes" id="UP000757232">
    <property type="component" value="Unassembled WGS sequence"/>
</dbReference>
<accession>A0A9Q5I2M1</accession>
<dbReference type="AlphaFoldDB" id="A0A9Q5I2M1"/>